<dbReference type="EMBL" id="BAVR01000003">
    <property type="protein sequence ID" value="GAE86961.1"/>
    <property type="molecule type" value="Genomic_DNA"/>
</dbReference>
<dbReference type="SUPFAM" id="SSF52833">
    <property type="entry name" value="Thioredoxin-like"/>
    <property type="match status" value="1"/>
</dbReference>
<keyword evidence="2" id="KW-0676">Redox-active center</keyword>
<dbReference type="InterPro" id="IPR036249">
    <property type="entry name" value="Thioredoxin-like_sf"/>
</dbReference>
<dbReference type="Pfam" id="PF00462">
    <property type="entry name" value="Glutaredoxin"/>
    <property type="match status" value="1"/>
</dbReference>
<dbReference type="GO" id="GO:0045454">
    <property type="term" value="P:cell redox homeostasis"/>
    <property type="evidence" value="ECO:0007669"/>
    <property type="project" value="TreeGrafter"/>
</dbReference>
<protein>
    <submittedName>
        <fullName evidence="4">Glutaredoxin</fullName>
    </submittedName>
</protein>
<gene>
    <name evidence="4" type="ORF">JCM21531_297</name>
</gene>
<keyword evidence="5" id="KW-1185">Reference proteome</keyword>
<dbReference type="PANTHER" id="PTHR34386">
    <property type="entry name" value="GLUTAREDOXIN"/>
    <property type="match status" value="1"/>
</dbReference>
<dbReference type="CDD" id="cd02976">
    <property type="entry name" value="NrdH"/>
    <property type="match status" value="1"/>
</dbReference>
<dbReference type="InterPro" id="IPR051548">
    <property type="entry name" value="Grx-like_ET"/>
</dbReference>
<dbReference type="PRINTS" id="PR00160">
    <property type="entry name" value="GLUTAREDOXIN"/>
</dbReference>
<dbReference type="PROSITE" id="PS00195">
    <property type="entry name" value="GLUTAREDOXIN_1"/>
    <property type="match status" value="1"/>
</dbReference>
<dbReference type="NCBIfam" id="TIGR02196">
    <property type="entry name" value="GlrX_YruB"/>
    <property type="match status" value="1"/>
</dbReference>
<dbReference type="PROSITE" id="PS51354">
    <property type="entry name" value="GLUTAREDOXIN_2"/>
    <property type="match status" value="1"/>
</dbReference>
<dbReference type="AlphaFoldDB" id="W4V173"/>
<evidence type="ECO:0000313" key="5">
    <source>
        <dbReference type="Proteomes" id="UP000019109"/>
    </source>
</evidence>
<organism evidence="4 5">
    <name type="scientific">Acetivibrio straminisolvens JCM 21531</name>
    <dbReference type="NCBI Taxonomy" id="1294263"/>
    <lineage>
        <taxon>Bacteria</taxon>
        <taxon>Bacillati</taxon>
        <taxon>Bacillota</taxon>
        <taxon>Clostridia</taxon>
        <taxon>Eubacteriales</taxon>
        <taxon>Oscillospiraceae</taxon>
        <taxon>Acetivibrio</taxon>
    </lineage>
</organism>
<dbReference type="InterPro" id="IPR011911">
    <property type="entry name" value="GlrX_YruB"/>
</dbReference>
<evidence type="ECO:0000256" key="1">
    <source>
        <dbReference type="ARBA" id="ARBA00023157"/>
    </source>
</evidence>
<evidence type="ECO:0000256" key="2">
    <source>
        <dbReference type="ARBA" id="ARBA00023284"/>
    </source>
</evidence>
<dbReference type="Proteomes" id="UP000019109">
    <property type="component" value="Unassembled WGS sequence"/>
</dbReference>
<comment type="caution">
    <text evidence="4">The sequence shown here is derived from an EMBL/GenBank/DDBJ whole genome shotgun (WGS) entry which is preliminary data.</text>
</comment>
<dbReference type="RefSeq" id="WP_038286757.1">
    <property type="nucleotide sequence ID" value="NZ_BAVR01000003.1"/>
</dbReference>
<reference evidence="4" key="1">
    <citation type="journal article" date="2014" name="Genome Announc.">
        <title>Draft Genome Sequence of Clostridium straminisolvens Strain JCM 21531T, Isolated from a Cellulose-Degrading Bacterial Community.</title>
        <authorList>
            <person name="Yuki M."/>
            <person name="Oshima K."/>
            <person name="Suda W."/>
            <person name="Sakamoto M."/>
            <person name="Kitamura K."/>
            <person name="Iida T."/>
            <person name="Hattori M."/>
            <person name="Ohkuma M."/>
        </authorList>
    </citation>
    <scope>NUCLEOTIDE SEQUENCE [LARGE SCALE GENOMIC DNA]</scope>
    <source>
        <strain evidence="4">JCM 21531</strain>
    </source>
</reference>
<dbReference type="GO" id="GO:0009055">
    <property type="term" value="F:electron transfer activity"/>
    <property type="evidence" value="ECO:0007669"/>
    <property type="project" value="TreeGrafter"/>
</dbReference>
<dbReference type="STRING" id="1294263.JCM21531_297"/>
<evidence type="ECO:0000313" key="4">
    <source>
        <dbReference type="EMBL" id="GAE86961.1"/>
    </source>
</evidence>
<proteinExistence type="predicted"/>
<name>W4V173_9FIRM</name>
<keyword evidence="1" id="KW-1015">Disulfide bond</keyword>
<dbReference type="NCBIfam" id="NF041212">
    <property type="entry name" value="Uxx_star"/>
    <property type="match status" value="1"/>
</dbReference>
<dbReference type="InterPro" id="IPR002109">
    <property type="entry name" value="Glutaredoxin"/>
</dbReference>
<dbReference type="Gene3D" id="3.40.30.10">
    <property type="entry name" value="Glutaredoxin"/>
    <property type="match status" value="1"/>
</dbReference>
<evidence type="ECO:0000259" key="3">
    <source>
        <dbReference type="Pfam" id="PF00462"/>
    </source>
</evidence>
<dbReference type="PANTHER" id="PTHR34386:SF1">
    <property type="entry name" value="GLUTAREDOXIN-LIKE PROTEIN NRDH"/>
    <property type="match status" value="1"/>
</dbReference>
<accession>W4V173</accession>
<sequence length="76" mass="8476">MDVIVYTTPTCPWCTRVKEYLDQKGVEYREINVASDRNAAMEMIQKSGQRGVPVVDINGNIVVGFDQGRIDSLIGN</sequence>
<dbReference type="InterPro" id="IPR011767">
    <property type="entry name" value="GLR_AS"/>
</dbReference>
<dbReference type="InterPro" id="IPR014025">
    <property type="entry name" value="Glutaredoxin_subgr"/>
</dbReference>
<dbReference type="OrthoDB" id="9795531at2"/>
<feature type="domain" description="Glutaredoxin" evidence="3">
    <location>
        <begin position="3"/>
        <end position="62"/>
    </location>
</feature>